<protein>
    <recommendedName>
        <fullName evidence="10">Diacylglyceryl transferase</fullName>
    </recommendedName>
</protein>
<dbReference type="EMBL" id="BJYT01000027">
    <property type="protein sequence ID" value="GEO11733.1"/>
    <property type="molecule type" value="Genomic_DNA"/>
</dbReference>
<evidence type="ECO:0000256" key="5">
    <source>
        <dbReference type="ARBA" id="ARBA00022989"/>
    </source>
</evidence>
<dbReference type="RefSeq" id="WP_147205844.1">
    <property type="nucleotide sequence ID" value="NZ_BJYT01000027.1"/>
</dbReference>
<proteinExistence type="inferred from homology"/>
<dbReference type="PANTHER" id="PTHR30589">
    <property type="entry name" value="PROLIPOPROTEIN DIACYLGLYCERYL TRANSFERASE"/>
    <property type="match status" value="1"/>
</dbReference>
<dbReference type="OrthoDB" id="871140at2"/>
<evidence type="ECO:0000256" key="6">
    <source>
        <dbReference type="ARBA" id="ARBA00023136"/>
    </source>
</evidence>
<evidence type="ECO:0000313" key="8">
    <source>
        <dbReference type="EMBL" id="GEO11733.1"/>
    </source>
</evidence>
<evidence type="ECO:0000256" key="1">
    <source>
        <dbReference type="ARBA" id="ARBA00007150"/>
    </source>
</evidence>
<feature type="transmembrane region" description="Helical" evidence="7">
    <location>
        <begin position="47"/>
        <end position="66"/>
    </location>
</feature>
<reference evidence="8 9" key="1">
    <citation type="submission" date="2019-07" db="EMBL/GenBank/DDBJ databases">
        <title>Whole genome shotgun sequence of Segetibacter aerophilus NBRC 106135.</title>
        <authorList>
            <person name="Hosoyama A."/>
            <person name="Uohara A."/>
            <person name="Ohji S."/>
            <person name="Ichikawa N."/>
        </authorList>
    </citation>
    <scope>NUCLEOTIDE SEQUENCE [LARGE SCALE GENOMIC DNA]</scope>
    <source>
        <strain evidence="8 9">NBRC 106135</strain>
    </source>
</reference>
<dbReference type="GO" id="GO:0042158">
    <property type="term" value="P:lipoprotein biosynthetic process"/>
    <property type="evidence" value="ECO:0007669"/>
    <property type="project" value="InterPro"/>
</dbReference>
<dbReference type="Pfam" id="PF01790">
    <property type="entry name" value="LGT"/>
    <property type="match status" value="1"/>
</dbReference>
<comment type="caution">
    <text evidence="8">The sequence shown here is derived from an EMBL/GenBank/DDBJ whole genome shotgun (WGS) entry which is preliminary data.</text>
</comment>
<dbReference type="InterPro" id="IPR001640">
    <property type="entry name" value="Lgt"/>
</dbReference>
<feature type="transmembrane region" description="Helical" evidence="7">
    <location>
        <begin position="86"/>
        <end position="106"/>
    </location>
</feature>
<dbReference type="GO" id="GO:0005886">
    <property type="term" value="C:plasma membrane"/>
    <property type="evidence" value="ECO:0007669"/>
    <property type="project" value="InterPro"/>
</dbReference>
<evidence type="ECO:0000256" key="4">
    <source>
        <dbReference type="ARBA" id="ARBA00022692"/>
    </source>
</evidence>
<keyword evidence="9" id="KW-1185">Reference proteome</keyword>
<evidence type="ECO:0000256" key="2">
    <source>
        <dbReference type="ARBA" id="ARBA00022475"/>
    </source>
</evidence>
<organism evidence="8 9">
    <name type="scientific">Segetibacter aerophilus</name>
    <dbReference type="NCBI Taxonomy" id="670293"/>
    <lineage>
        <taxon>Bacteria</taxon>
        <taxon>Pseudomonadati</taxon>
        <taxon>Bacteroidota</taxon>
        <taxon>Chitinophagia</taxon>
        <taxon>Chitinophagales</taxon>
        <taxon>Chitinophagaceae</taxon>
        <taxon>Segetibacter</taxon>
    </lineage>
</organism>
<feature type="transmembrane region" description="Helical" evidence="7">
    <location>
        <begin position="218"/>
        <end position="238"/>
    </location>
</feature>
<feature type="transmembrane region" description="Helical" evidence="7">
    <location>
        <begin position="193"/>
        <end position="212"/>
    </location>
</feature>
<evidence type="ECO:0008006" key="10">
    <source>
        <dbReference type="Google" id="ProtNLM"/>
    </source>
</evidence>
<feature type="transmembrane region" description="Helical" evidence="7">
    <location>
        <begin position="14"/>
        <end position="35"/>
    </location>
</feature>
<dbReference type="Proteomes" id="UP000321513">
    <property type="component" value="Unassembled WGS sequence"/>
</dbReference>
<dbReference type="GO" id="GO:0008961">
    <property type="term" value="F:phosphatidylglycerol-prolipoprotein diacylglyceryl transferase activity"/>
    <property type="evidence" value="ECO:0007669"/>
    <property type="project" value="InterPro"/>
</dbReference>
<dbReference type="PANTHER" id="PTHR30589:SF0">
    <property type="entry name" value="PHOSPHATIDYLGLYCEROL--PROLIPOPROTEIN DIACYLGLYCERYL TRANSFERASE"/>
    <property type="match status" value="1"/>
</dbReference>
<keyword evidence="5 7" id="KW-1133">Transmembrane helix</keyword>
<evidence type="ECO:0000313" key="9">
    <source>
        <dbReference type="Proteomes" id="UP000321513"/>
    </source>
</evidence>
<dbReference type="AlphaFoldDB" id="A0A512BIF0"/>
<keyword evidence="4 7" id="KW-0812">Transmembrane</keyword>
<name>A0A512BIF0_9BACT</name>
<sequence>MNFPIAFEVGSYEILLHTILESASYFIGFRYFLYLRKKQGDTINTSNRIWILIACIFGSLAGSRLLGGLEDISGLQAAINKPQYFYQNKTVLGGLLGGLVVVELVKKIIKEKHSSGDLITYPFILALIIGRIGCFSMGIYEETYGEPTSFPWGMDLGDGLSRHPVCLYEIAFLGFLWMSLVQLEKKYILADGARFKIFMIAYLSFRLLLDFIKPHYTFNIGLSTIQIASLFGLFYYAYDIIHPRQLLERTRWETIHSSTSDERIATQR</sequence>
<feature type="transmembrane region" description="Helical" evidence="7">
    <location>
        <begin position="160"/>
        <end position="181"/>
    </location>
</feature>
<keyword evidence="3" id="KW-0808">Transferase</keyword>
<gene>
    <name evidence="8" type="ORF">SAE01_42290</name>
</gene>
<accession>A0A512BIF0</accession>
<evidence type="ECO:0000256" key="7">
    <source>
        <dbReference type="SAM" id="Phobius"/>
    </source>
</evidence>
<feature type="transmembrane region" description="Helical" evidence="7">
    <location>
        <begin position="118"/>
        <end position="140"/>
    </location>
</feature>
<comment type="similarity">
    <text evidence="1">Belongs to the Lgt family.</text>
</comment>
<evidence type="ECO:0000256" key="3">
    <source>
        <dbReference type="ARBA" id="ARBA00022679"/>
    </source>
</evidence>
<keyword evidence="6 7" id="KW-0472">Membrane</keyword>
<keyword evidence="2" id="KW-1003">Cell membrane</keyword>